<reference evidence="1 2" key="1">
    <citation type="journal article" date="2016" name="Nat. Commun.">
        <title>Thousands of microbial genomes shed light on interconnected biogeochemical processes in an aquifer system.</title>
        <authorList>
            <person name="Anantharaman K."/>
            <person name="Brown C.T."/>
            <person name="Hug L.A."/>
            <person name="Sharon I."/>
            <person name="Castelle C.J."/>
            <person name="Probst A.J."/>
            <person name="Thomas B.C."/>
            <person name="Singh A."/>
            <person name="Wilkins M.J."/>
            <person name="Karaoz U."/>
            <person name="Brodie E.L."/>
            <person name="Williams K.H."/>
            <person name="Hubbard S.S."/>
            <person name="Banfield J.F."/>
        </authorList>
    </citation>
    <scope>NUCLEOTIDE SEQUENCE [LARGE SCALE GENOMIC DNA]</scope>
</reference>
<evidence type="ECO:0000313" key="2">
    <source>
        <dbReference type="Proteomes" id="UP000178798"/>
    </source>
</evidence>
<sequence>MGKEYYDIYPTRAWIIPKWYEGEINHLCPKRKCPNCGIRGGQTTFTRNKLRCSHCNSTKIGKEKIGQKGFLELNKKKRLLNLCCSYCGTKLALNFFSEEEKLRIIDIYTKSV</sequence>
<protein>
    <submittedName>
        <fullName evidence="1">Uncharacterized protein</fullName>
    </submittedName>
</protein>
<dbReference type="AlphaFoldDB" id="A0A1F8DQ10"/>
<organism evidence="1 2">
    <name type="scientific">Candidatus Wolfebacteria bacterium RIFCSPLOWO2_01_FULL_38_11</name>
    <dbReference type="NCBI Taxonomy" id="1802556"/>
    <lineage>
        <taxon>Bacteria</taxon>
        <taxon>Candidatus Wolfeibacteriota</taxon>
    </lineage>
</organism>
<gene>
    <name evidence="1" type="ORF">A2999_01940</name>
</gene>
<name>A0A1F8DQ10_9BACT</name>
<dbReference type="Proteomes" id="UP000178798">
    <property type="component" value="Unassembled WGS sequence"/>
</dbReference>
<proteinExistence type="predicted"/>
<comment type="caution">
    <text evidence="1">The sequence shown here is derived from an EMBL/GenBank/DDBJ whole genome shotgun (WGS) entry which is preliminary data.</text>
</comment>
<dbReference type="EMBL" id="MGIQ01000019">
    <property type="protein sequence ID" value="OGM90496.1"/>
    <property type="molecule type" value="Genomic_DNA"/>
</dbReference>
<evidence type="ECO:0000313" key="1">
    <source>
        <dbReference type="EMBL" id="OGM90496.1"/>
    </source>
</evidence>
<accession>A0A1F8DQ10</accession>